<keyword evidence="2" id="KW-1185">Reference proteome</keyword>
<organism evidence="1 2">
    <name type="scientific">Ruminiclostridium sufflavum DSM 19573</name>
    <dbReference type="NCBI Taxonomy" id="1121337"/>
    <lineage>
        <taxon>Bacteria</taxon>
        <taxon>Bacillati</taxon>
        <taxon>Bacillota</taxon>
        <taxon>Clostridia</taxon>
        <taxon>Eubacteriales</taxon>
        <taxon>Oscillospiraceae</taxon>
        <taxon>Ruminiclostridium</taxon>
    </lineage>
</organism>
<evidence type="ECO:0000313" key="2">
    <source>
        <dbReference type="Proteomes" id="UP000248132"/>
    </source>
</evidence>
<evidence type="ECO:0000313" key="1">
    <source>
        <dbReference type="EMBL" id="PYG90293.1"/>
    </source>
</evidence>
<accession>A0A318XTW6</accession>
<reference evidence="1 2" key="1">
    <citation type="submission" date="2018-06" db="EMBL/GenBank/DDBJ databases">
        <title>Genomic Encyclopedia of Type Strains, Phase I: the one thousand microbial genomes (KMG-I) project.</title>
        <authorList>
            <person name="Kyrpides N."/>
        </authorList>
    </citation>
    <scope>NUCLEOTIDE SEQUENCE [LARGE SCALE GENOMIC DNA]</scope>
    <source>
        <strain evidence="1 2">DSM 19573</strain>
    </source>
</reference>
<protein>
    <submittedName>
        <fullName evidence="1">Uncharacterized protein</fullName>
    </submittedName>
</protein>
<proteinExistence type="predicted"/>
<dbReference type="EMBL" id="QKMR01000001">
    <property type="protein sequence ID" value="PYG90293.1"/>
    <property type="molecule type" value="Genomic_DNA"/>
</dbReference>
<comment type="caution">
    <text evidence="1">The sequence shown here is derived from an EMBL/GenBank/DDBJ whole genome shotgun (WGS) entry which is preliminary data.</text>
</comment>
<sequence length="68" mass="7461">MNYNGTPLVLGSTWLGAKRIYESKFPISGYEGNVPSFMVPALEGQLPPIQLPKVEISMPKVNIPIPAY</sequence>
<dbReference type="AlphaFoldDB" id="A0A318XTW6"/>
<gene>
    <name evidence="1" type="ORF">LY28_00174</name>
</gene>
<name>A0A318XTW6_9FIRM</name>
<dbReference type="RefSeq" id="WP_110460268.1">
    <property type="nucleotide sequence ID" value="NZ_QKMR01000001.1"/>
</dbReference>
<dbReference type="Proteomes" id="UP000248132">
    <property type="component" value="Unassembled WGS sequence"/>
</dbReference>